<organism evidence="8 9">
    <name type="scientific">Ignicoccus islandicus DSM 13165</name>
    <dbReference type="NCBI Taxonomy" id="940295"/>
    <lineage>
        <taxon>Archaea</taxon>
        <taxon>Thermoproteota</taxon>
        <taxon>Thermoprotei</taxon>
        <taxon>Desulfurococcales</taxon>
        <taxon>Desulfurococcaceae</taxon>
        <taxon>Ignicoccus</taxon>
    </lineage>
</organism>
<dbReference type="InterPro" id="IPR003959">
    <property type="entry name" value="ATPase_AAA_core"/>
</dbReference>
<name>A0A0U2M956_9CREN</name>
<dbReference type="GO" id="GO:0016887">
    <property type="term" value="F:ATP hydrolysis activity"/>
    <property type="evidence" value="ECO:0007669"/>
    <property type="project" value="InterPro"/>
</dbReference>
<dbReference type="Gene3D" id="1.20.58.80">
    <property type="entry name" value="Phosphotransferase system, lactose/cellobiose-type IIA subunit"/>
    <property type="match status" value="1"/>
</dbReference>
<proteinExistence type="predicted"/>
<dbReference type="SMART" id="SM00745">
    <property type="entry name" value="MIT"/>
    <property type="match status" value="1"/>
</dbReference>
<keyword evidence="5" id="KW-0067">ATP-binding</keyword>
<protein>
    <submittedName>
        <fullName evidence="8">ATPase AAA</fullName>
    </submittedName>
</protein>
<dbReference type="PANTHER" id="PTHR23074">
    <property type="entry name" value="AAA DOMAIN-CONTAINING"/>
    <property type="match status" value="1"/>
</dbReference>
<dbReference type="InterPro" id="IPR027417">
    <property type="entry name" value="P-loop_NTPase"/>
</dbReference>
<evidence type="ECO:0000313" key="9">
    <source>
        <dbReference type="Proteomes" id="UP000060778"/>
    </source>
</evidence>
<dbReference type="Gene3D" id="1.10.8.60">
    <property type="match status" value="1"/>
</dbReference>
<dbReference type="PANTHER" id="PTHR23074:SF83">
    <property type="entry name" value="VACUOLAR PROTEIN SORTING-ASSOCIATED PROTEIN 4A"/>
    <property type="match status" value="1"/>
</dbReference>
<dbReference type="SUPFAM" id="SSF116846">
    <property type="entry name" value="MIT domain"/>
    <property type="match status" value="1"/>
</dbReference>
<dbReference type="InterPro" id="IPR015415">
    <property type="entry name" value="Spast_Vps4_C"/>
</dbReference>
<dbReference type="SUPFAM" id="SSF52540">
    <property type="entry name" value="P-loop containing nucleoside triphosphate hydrolases"/>
    <property type="match status" value="1"/>
</dbReference>
<evidence type="ECO:0000259" key="7">
    <source>
        <dbReference type="SMART" id="SM00745"/>
    </source>
</evidence>
<evidence type="ECO:0000259" key="6">
    <source>
        <dbReference type="SMART" id="SM00382"/>
    </source>
</evidence>
<dbReference type="InterPro" id="IPR050304">
    <property type="entry name" value="MT-severing_AAA_ATPase"/>
</dbReference>
<dbReference type="InterPro" id="IPR041569">
    <property type="entry name" value="AAA_lid_3"/>
</dbReference>
<evidence type="ECO:0000256" key="2">
    <source>
        <dbReference type="ARBA" id="ARBA00004496"/>
    </source>
</evidence>
<comment type="subcellular location">
    <subcellularLocation>
        <location evidence="2">Cytoplasm</location>
    </subcellularLocation>
    <subcellularLocation>
        <location evidence="1">Membrane</location>
    </subcellularLocation>
</comment>
<dbReference type="GO" id="GO:0005524">
    <property type="term" value="F:ATP binding"/>
    <property type="evidence" value="ECO:0007669"/>
    <property type="project" value="UniProtKB-KW"/>
</dbReference>
<feature type="domain" description="AAA+ ATPase" evidence="6">
    <location>
        <begin position="125"/>
        <end position="265"/>
    </location>
</feature>
<evidence type="ECO:0000256" key="4">
    <source>
        <dbReference type="ARBA" id="ARBA00022741"/>
    </source>
</evidence>
<dbReference type="InterPro" id="IPR003593">
    <property type="entry name" value="AAA+_ATPase"/>
</dbReference>
<dbReference type="RefSeq" id="WP_075049343.1">
    <property type="nucleotide sequence ID" value="NZ_CP006867.1"/>
</dbReference>
<dbReference type="Pfam" id="PF00004">
    <property type="entry name" value="AAA"/>
    <property type="match status" value="1"/>
</dbReference>
<keyword evidence="9" id="KW-1185">Reference proteome</keyword>
<reference evidence="8 9" key="1">
    <citation type="submission" date="2013-11" db="EMBL/GenBank/DDBJ databases">
        <title>Comparative genomics of Ignicoccus.</title>
        <authorList>
            <person name="Podar M."/>
        </authorList>
    </citation>
    <scope>NUCLEOTIDE SEQUENCE [LARGE SCALE GENOMIC DNA]</scope>
    <source>
        <strain evidence="8 9">DSM 13165</strain>
    </source>
</reference>
<keyword evidence="3" id="KW-0963">Cytoplasm</keyword>
<dbReference type="SMART" id="SM00382">
    <property type="entry name" value="AAA"/>
    <property type="match status" value="1"/>
</dbReference>
<evidence type="ECO:0000256" key="5">
    <source>
        <dbReference type="ARBA" id="ARBA00022840"/>
    </source>
</evidence>
<dbReference type="GO" id="GO:0005737">
    <property type="term" value="C:cytoplasm"/>
    <property type="evidence" value="ECO:0007669"/>
    <property type="project" value="UniProtKB-SubCell"/>
</dbReference>
<evidence type="ECO:0000313" key="8">
    <source>
        <dbReference type="EMBL" id="ALU11485.1"/>
    </source>
</evidence>
<dbReference type="Pfam" id="PF17862">
    <property type="entry name" value="AAA_lid_3"/>
    <property type="match status" value="1"/>
</dbReference>
<accession>A0A0U2M956</accession>
<dbReference type="EMBL" id="CP006867">
    <property type="protein sequence ID" value="ALU11485.1"/>
    <property type="molecule type" value="Genomic_DNA"/>
</dbReference>
<sequence length="364" mass="41502">MGKLEQVAHSYLHKAFQLEKNGKKDEALKNYKIAANMIKKALELEPDHPLKNVYLEYLDHINNKIKLLQSDMMPEPIGGEEEEIELQSKPKVKWEDVVGLEEAKRAIEEAIIFPTKRPDLFPLGWPRGILLFGPPGCGKTMLAAAIASEIDGEFIYVDAATIMSKWLGEAEKNVAKIFKKAREIAKEGRPVVIFIDEVDSLLGTYSNEVGGEVRARNQFLKEMDGLQDKGERYFVYVIAATNKPWKLDEGFIRRFEKRIYIPLPDEEARRRLIEKTLARLNHNGIDVEELVRLTEGYSSADIVAILRDAHMITVRELFKETGGIGDPRPITMEDVKAALKRRKPSVKPETVKMYEEWAKKHGAY</sequence>
<keyword evidence="4" id="KW-0547">Nucleotide-binding</keyword>
<dbReference type="AlphaFoldDB" id="A0A0U2M956"/>
<dbReference type="Proteomes" id="UP000060778">
    <property type="component" value="Chromosome"/>
</dbReference>
<gene>
    <name evidence="8" type="ORF">EYM_01510</name>
</gene>
<dbReference type="OrthoDB" id="77269at2157"/>
<dbReference type="STRING" id="940295.EYM_01510"/>
<dbReference type="GeneID" id="30679710"/>
<evidence type="ECO:0000256" key="3">
    <source>
        <dbReference type="ARBA" id="ARBA00022490"/>
    </source>
</evidence>
<evidence type="ECO:0000256" key="1">
    <source>
        <dbReference type="ARBA" id="ARBA00004370"/>
    </source>
</evidence>
<dbReference type="KEGG" id="iis:EYM_01510"/>
<dbReference type="Gene3D" id="3.40.50.300">
    <property type="entry name" value="P-loop containing nucleotide triphosphate hydrolases"/>
    <property type="match status" value="1"/>
</dbReference>
<dbReference type="Pfam" id="PF09336">
    <property type="entry name" value="Vps4_C"/>
    <property type="match status" value="1"/>
</dbReference>
<dbReference type="InterPro" id="IPR036181">
    <property type="entry name" value="MIT_dom_sf"/>
</dbReference>
<dbReference type="PATRIC" id="fig|940295.4.peg.297"/>
<dbReference type="FunFam" id="3.40.50.300:FF:001054">
    <property type="entry name" value="ATPase, AAA family, putative"/>
    <property type="match status" value="1"/>
</dbReference>
<feature type="domain" description="MIT" evidence="7">
    <location>
        <begin position="1"/>
        <end position="74"/>
    </location>
</feature>
<dbReference type="GO" id="GO:0016020">
    <property type="term" value="C:membrane"/>
    <property type="evidence" value="ECO:0007669"/>
    <property type="project" value="UniProtKB-SubCell"/>
</dbReference>
<dbReference type="InterPro" id="IPR007330">
    <property type="entry name" value="MIT_dom"/>
</dbReference>